<proteinExistence type="predicted"/>
<name>A0A0K0PS97_9GEMI</name>
<dbReference type="OrthoDB" id="38339at10239"/>
<keyword evidence="3" id="KW-1185">Reference proteome</keyword>
<evidence type="ECO:0000313" key="2">
    <source>
        <dbReference type="EMBL" id="AKQ51602.1"/>
    </source>
</evidence>
<accession>A0A0K0PS97</accession>
<dbReference type="RefSeq" id="YP_009162637.1">
    <property type="nucleotide sequence ID" value="NC_027714.1"/>
</dbReference>
<dbReference type="EMBL" id="KP732474">
    <property type="protein sequence ID" value="AKQ51602.1"/>
    <property type="molecule type" value="Genomic_DNA"/>
</dbReference>
<evidence type="ECO:0000256" key="1">
    <source>
        <dbReference type="SAM" id="MobiDB-lite"/>
    </source>
</evidence>
<dbReference type="GeneID" id="25396075"/>
<organism evidence="2 3">
    <name type="scientific">Capulavirus medicagonis</name>
    <dbReference type="NCBI Taxonomy" id="1306546"/>
    <lineage>
        <taxon>Viruses</taxon>
        <taxon>Monodnaviria</taxon>
        <taxon>Shotokuvirae</taxon>
        <taxon>Cressdnaviricota</taxon>
        <taxon>Repensiviricetes</taxon>
        <taxon>Geplafuvirales</taxon>
        <taxon>Geminiviridae</taxon>
        <taxon>Capulavirus</taxon>
    </lineage>
</organism>
<reference evidence="2 3" key="1">
    <citation type="journal article" date="2015" name="J. Virol.">
        <title>Alfalfa Leaf Curl Virus: an Aphid-Transmitted Geminivirus.</title>
        <authorList>
            <person name="Roumagnac P."/>
            <person name="Granier M."/>
            <person name="Bernardo P."/>
            <person name="Deshoux M."/>
            <person name="Ferdinand R."/>
            <person name="Galzi S."/>
            <person name="Fernandez E."/>
            <person name="Julian C."/>
            <person name="Abt I."/>
            <person name="Filloux D."/>
            <person name="Mesleard F."/>
            <person name="Varsani A."/>
            <person name="Blanc S."/>
            <person name="Martin D.P."/>
            <person name="Peterschmitt M."/>
        </authorList>
    </citation>
    <scope>NUCLEOTIDE SEQUENCE [LARGE SCALE GENOMIC DNA]</scope>
    <source>
        <strain evidence="2">44-1E</strain>
    </source>
</reference>
<dbReference type="KEGG" id="vg:25396075"/>
<sequence length="121" mass="13570">MASQPITQIPRFPEGMQMSPTTSPREGYLRNEDYLELQEEVLRSLGIPSGQQSSRSLHPSPNSSPDVELNNRTRTQPSCVTWSTWPVENGLNPQLCINPDGRIFLAYRSPLNNGQMRTSSP</sequence>
<feature type="region of interest" description="Disordered" evidence="1">
    <location>
        <begin position="1"/>
        <end position="27"/>
    </location>
</feature>
<protein>
    <submittedName>
        <fullName evidence="2">C3</fullName>
    </submittedName>
</protein>
<evidence type="ECO:0000313" key="3">
    <source>
        <dbReference type="Proteomes" id="UP000201608"/>
    </source>
</evidence>
<feature type="compositionally biased region" description="Low complexity" evidence="1">
    <location>
        <begin position="53"/>
        <end position="65"/>
    </location>
</feature>
<dbReference type="Proteomes" id="UP000201608">
    <property type="component" value="Segment"/>
</dbReference>
<gene>
    <name evidence="2" type="primary">C3</name>
</gene>
<feature type="region of interest" description="Disordered" evidence="1">
    <location>
        <begin position="42"/>
        <end position="75"/>
    </location>
</feature>